<feature type="compositionally biased region" description="Polar residues" evidence="1">
    <location>
        <begin position="2040"/>
        <end position="2060"/>
    </location>
</feature>
<evidence type="ECO:0008006" key="5">
    <source>
        <dbReference type="Google" id="ProtNLM"/>
    </source>
</evidence>
<evidence type="ECO:0000256" key="2">
    <source>
        <dbReference type="SAM" id="Phobius"/>
    </source>
</evidence>
<feature type="region of interest" description="Disordered" evidence="1">
    <location>
        <begin position="1714"/>
        <end position="1780"/>
    </location>
</feature>
<sequence>SVVQPGLEVGALWVAFDLGLVRPVVRVTVQSFELGSASAASVTVPIEVRVSNITFSGTARSGARLCPGAAIKYVSSGARVPRRVACPNSASPALLGRYVAVRLLDQGGVLAAAFPAARLCGVDVWALVRSEQGPVALASRHRPVCPGAPLSLPAAFRNIYSLLPPDNTTGALAVDGLYHDNRQGSGYGMCAISFPQDGPWFTIDLGSPQQVLWVELTKSAEAQFDDQLQHVYVVVHGTSSISSSPGCSDFGAFSQADVFALPTCGGSSEGLGDSGIILNTGSTFAARCGNGTIGRFVTVYRPPTTRSAQYGYTGSLRLCEVDVYVLQPIYGLQQVSYNRPVDYGPRSANTNTSVQPDVTSLLGGSYPLTATGMITDGLKPEDDGTAQERLCPRVYDNSTSALSPYGAGDGVFLVVDLGDSAAGYVVEAVVVTLANSALQDQTGGTPAEVGAYLDVRVGNKSAGSLYKLSASGRENPPCALHVGLLSALEPMDERWYLDSLHRRRYTCPSGAQAEGARYVVLMAPRRWQLADTDSRAAWGGSNTTTGWFSPAICEVEVYARVAAGVSSSLTLVTWRPTIASRSISSSAGGSHMALRNPNTRARIDAATKSSSRTGTSETSYCALADTLPSRNYWIMDLQRTTQVAFVRVLGPLTPEFGLNVAVRVLDGTWDGVTHPADVFDPASATTCSPTTGLGRPNSALITGTSPEGASGEVACGDANSSGYAVGRYVAIYVADTGSSQNKSLLLCQAYVYINGTAGWADVYGYAGLTYVPEGLIPELEMATSGGSVGGGVVVSTANYQESYVIDSLDTAPSQYRRLLHQQHQQLLQLLEEPGRTNNTSKRIISTSMISNSRSSSNSGSTGSRDGEGQGDVGDHSSTNNRDNILAGSGRSALPGARQTRRGNTAPTVLTGWGEYDTSYEAKYDGAKNAADGGDVQGNGGVGDIGEGSECCGLGGLSLSGVKGRTVTPLMQQRPLQRQQQQRRRRRQLWVSSLIPANTTSIWRVDLGYPQAVRTVVLYTQPYTEQYREYDKIQILISNSTNGTSGIVVTSTGVINLLESSHLFDCGGISGRYVFVNRTVAFSLPLTDIAVYTESSSGLDGRVVSGRPTNQTGGAVVGPGGSGNAVNGLNPRQANETMSYYGSRTSSDPSPWWAVDLGVALPLTAVQITAIEEAADSGGGSTDVGLEGYEIRLSNTSVRTGTEGLVAVGAGSAPSVAYGNTVLIQLPYGLPAARQLIVRLPAQTDNSNQTLSLGQVVVLTNTSQLQLIAANANASAQLTLPVSRLYDNSMVSMLAAPTDFESAACGSATGNVSQPAWITLDFGASQEISRVELVNTANPSAYDTSVELRLGDTEVAVGGEGSENPVALSGPISLPSSVTSVQYLDPTGSGRFLTVRSVAAGSTLAVCVTAFGPTPFDLVLLTPSPPPSPSPSPPPPPLVPSESRTAPFPSPPPSPSPPPPPSPPPSPLVYQVGKVETNSKAVQAAAASTIAVTTAATVAASVAASIAASTATAAASGAASGVAGGVASSAISTASSSIATSGAVAASLFATHMQFFALTPYAATNATRQYRQVNMELSWFNLGFSTFSMRNVPLHEAAAYNQILNNVALLVATVAVHYLVLLLFAKWRALRDWTLPSWLAFPFLEMFVTAFTLSSLSAAATVLLGAAADTGHTRPAVVGSVVILFIIAFLAAAIWVVIRIRVISEALGMKFHVKAQTQPPGKETTGVKVPDNAGNSSNSKGDGKKQRRQQQAVAEATERTRGGGVTGGSDGGGPMGRHASHMAVPPVADLGTANDDKVVSRAVTTRSIVVLSNLGGSAKSWRSATDDDGPKVSSSVSDRPSSHVKNGVGSGPGGGTDERSMEQQPNIKEDGEEVNKALTSGGKEEVEKWGQGSYGLLAWMYLGHWNRDDAMATSQKLEPHRTRKYLTERMSLRAAARCLYLHPDQDLDPDEDNAAPCRQRRNRHDDADGNGADGGVDSVPGAVNGGAVLSQGGGGASRSAFQVGSGSGSEASSRALWGRGAWSGASRAATAASPTSPIPLMTQTGDKATLGSTEGSVSAVPNSLGHGATASQSEQRSKSYSAAAAPHSMMSKSAAKLSGVSGPIRPPWRPAGAVAGANGNGDG</sequence>
<feature type="compositionally biased region" description="Low complexity" evidence="1">
    <location>
        <begin position="845"/>
        <end position="863"/>
    </location>
</feature>
<protein>
    <recommendedName>
        <fullName evidence="5">Fucolectin tachylectin-4 pentraxin-1 domain-containing protein</fullName>
    </recommendedName>
</protein>
<dbReference type="InterPro" id="IPR008979">
    <property type="entry name" value="Galactose-bd-like_sf"/>
</dbReference>
<keyword evidence="2" id="KW-1133">Transmembrane helix</keyword>
<accession>A0A8J4G6R4</accession>
<feature type="region of interest" description="Disordered" evidence="1">
    <location>
        <begin position="1421"/>
        <end position="1469"/>
    </location>
</feature>
<dbReference type="PANTHER" id="PTHR45713">
    <property type="entry name" value="FTP DOMAIN-CONTAINING PROTEIN"/>
    <property type="match status" value="1"/>
</dbReference>
<dbReference type="Proteomes" id="UP000722791">
    <property type="component" value="Unassembled WGS sequence"/>
</dbReference>
<evidence type="ECO:0000256" key="1">
    <source>
        <dbReference type="SAM" id="MobiDB-lite"/>
    </source>
</evidence>
<feature type="transmembrane region" description="Helical" evidence="2">
    <location>
        <begin position="1636"/>
        <end position="1663"/>
    </location>
</feature>
<feature type="compositionally biased region" description="Pro residues" evidence="1">
    <location>
        <begin position="1422"/>
        <end position="1438"/>
    </location>
</feature>
<dbReference type="Gene3D" id="2.60.120.260">
    <property type="entry name" value="Galactose-binding domain-like"/>
    <property type="match status" value="4"/>
</dbReference>
<dbReference type="EMBL" id="BNCQ01000008">
    <property type="protein sequence ID" value="GIM01108.1"/>
    <property type="molecule type" value="Genomic_DNA"/>
</dbReference>
<evidence type="ECO:0000313" key="3">
    <source>
        <dbReference type="EMBL" id="GIM01108.1"/>
    </source>
</evidence>
<feature type="compositionally biased region" description="Pro residues" evidence="1">
    <location>
        <begin position="1447"/>
        <end position="1466"/>
    </location>
</feature>
<comment type="caution">
    <text evidence="3">The sequence shown here is derived from an EMBL/GenBank/DDBJ whole genome shotgun (WGS) entry which is preliminary data.</text>
</comment>
<dbReference type="InterPro" id="IPR051941">
    <property type="entry name" value="BG_Antigen-Binding_Lectin"/>
</dbReference>
<organism evidence="3 4">
    <name type="scientific">Volvox reticuliferus</name>
    <dbReference type="NCBI Taxonomy" id="1737510"/>
    <lineage>
        <taxon>Eukaryota</taxon>
        <taxon>Viridiplantae</taxon>
        <taxon>Chlorophyta</taxon>
        <taxon>core chlorophytes</taxon>
        <taxon>Chlorophyceae</taxon>
        <taxon>CS clade</taxon>
        <taxon>Chlamydomonadales</taxon>
        <taxon>Volvocaceae</taxon>
        <taxon>Volvox</taxon>
    </lineage>
</organism>
<feature type="region of interest" description="Disordered" evidence="1">
    <location>
        <begin position="1109"/>
        <end position="1128"/>
    </location>
</feature>
<feature type="region of interest" description="Disordered" evidence="1">
    <location>
        <begin position="845"/>
        <end position="911"/>
    </location>
</feature>
<reference evidence="3" key="1">
    <citation type="journal article" date="2021" name="Proc. Natl. Acad. Sci. U.S.A.">
        <title>Three genomes in the algal genus Volvox reveal the fate of a haploid sex-determining region after a transition to homothallism.</title>
        <authorList>
            <person name="Yamamoto K."/>
            <person name="Hamaji T."/>
            <person name="Kawai-Toyooka H."/>
            <person name="Matsuzaki R."/>
            <person name="Takahashi F."/>
            <person name="Nishimura Y."/>
            <person name="Kawachi M."/>
            <person name="Noguchi H."/>
            <person name="Minakuchi Y."/>
            <person name="Umen J.G."/>
            <person name="Toyoda A."/>
            <person name="Nozaki H."/>
        </authorList>
    </citation>
    <scope>NUCLEOTIDE SEQUENCE</scope>
    <source>
        <strain evidence="3">NIES-3785</strain>
    </source>
</reference>
<keyword evidence="2" id="KW-0812">Transmembrane</keyword>
<feature type="non-terminal residue" evidence="3">
    <location>
        <position position="2122"/>
    </location>
</feature>
<feature type="region of interest" description="Disordered" evidence="1">
    <location>
        <begin position="2027"/>
        <end position="2122"/>
    </location>
</feature>
<feature type="region of interest" description="Disordered" evidence="1">
    <location>
        <begin position="1816"/>
        <end position="1883"/>
    </location>
</feature>
<feature type="region of interest" description="Disordered" evidence="1">
    <location>
        <begin position="1942"/>
        <end position="2012"/>
    </location>
</feature>
<feature type="transmembrane region" description="Helical" evidence="2">
    <location>
        <begin position="1602"/>
        <end position="1624"/>
    </location>
</feature>
<dbReference type="SUPFAM" id="SSF49785">
    <property type="entry name" value="Galactose-binding domain-like"/>
    <property type="match status" value="4"/>
</dbReference>
<keyword evidence="2" id="KW-0472">Membrane</keyword>
<feature type="compositionally biased region" description="Gly residues" evidence="1">
    <location>
        <begin position="1761"/>
        <end position="1774"/>
    </location>
</feature>
<name>A0A8J4G6R4_9CHLO</name>
<feature type="transmembrane region" description="Helical" evidence="2">
    <location>
        <begin position="1675"/>
        <end position="1697"/>
    </location>
</feature>
<feature type="compositionally biased region" description="Basic and acidic residues" evidence="1">
    <location>
        <begin position="1855"/>
        <end position="1874"/>
    </location>
</feature>
<dbReference type="PANTHER" id="PTHR45713:SF6">
    <property type="entry name" value="F5_8 TYPE C DOMAIN-CONTAINING PROTEIN"/>
    <property type="match status" value="1"/>
</dbReference>
<proteinExistence type="predicted"/>
<feature type="non-terminal residue" evidence="3">
    <location>
        <position position="1"/>
    </location>
</feature>
<evidence type="ECO:0000313" key="4">
    <source>
        <dbReference type="Proteomes" id="UP000722791"/>
    </source>
</evidence>
<gene>
    <name evidence="3" type="ORF">Vretimale_5951</name>
</gene>
<feature type="compositionally biased region" description="Polar residues" evidence="1">
    <location>
        <begin position="2068"/>
        <end position="2079"/>
    </location>
</feature>